<evidence type="ECO:0000313" key="1">
    <source>
        <dbReference type="EMBL" id="KAJ1103635.1"/>
    </source>
</evidence>
<name>A0AAV7MIN6_PLEWA</name>
<proteinExistence type="predicted"/>
<gene>
    <name evidence="1" type="ORF">NDU88_001056</name>
</gene>
<dbReference type="Proteomes" id="UP001066276">
    <property type="component" value="Chromosome 9"/>
</dbReference>
<evidence type="ECO:0000313" key="2">
    <source>
        <dbReference type="Proteomes" id="UP001066276"/>
    </source>
</evidence>
<dbReference type="EMBL" id="JANPWB010000013">
    <property type="protein sequence ID" value="KAJ1103635.1"/>
    <property type="molecule type" value="Genomic_DNA"/>
</dbReference>
<comment type="caution">
    <text evidence="1">The sequence shown here is derived from an EMBL/GenBank/DDBJ whole genome shotgun (WGS) entry which is preliminary data.</text>
</comment>
<keyword evidence="2" id="KW-1185">Reference proteome</keyword>
<reference evidence="1" key="1">
    <citation type="journal article" date="2022" name="bioRxiv">
        <title>Sequencing and chromosome-scale assembly of the giantPleurodeles waltlgenome.</title>
        <authorList>
            <person name="Brown T."/>
            <person name="Elewa A."/>
            <person name="Iarovenko S."/>
            <person name="Subramanian E."/>
            <person name="Araus A.J."/>
            <person name="Petzold A."/>
            <person name="Susuki M."/>
            <person name="Suzuki K.-i.T."/>
            <person name="Hayashi T."/>
            <person name="Toyoda A."/>
            <person name="Oliveira C."/>
            <person name="Osipova E."/>
            <person name="Leigh N.D."/>
            <person name="Simon A."/>
            <person name="Yun M.H."/>
        </authorList>
    </citation>
    <scope>NUCLEOTIDE SEQUENCE</scope>
    <source>
        <strain evidence="1">20211129_DDA</strain>
        <tissue evidence="1">Liver</tissue>
    </source>
</reference>
<accession>A0AAV7MIN6</accession>
<protein>
    <submittedName>
        <fullName evidence="1">Uncharacterized protein</fullName>
    </submittedName>
</protein>
<dbReference type="AlphaFoldDB" id="A0AAV7MIN6"/>
<sequence length="73" mass="7867">MYRGHREQDAVSKRGGAESRCVAATFDLSRAAAGRSEQATGFEFGPPAPVHRPRPLQALDCSPLIFLAPGSLW</sequence>
<organism evidence="1 2">
    <name type="scientific">Pleurodeles waltl</name>
    <name type="common">Iberian ribbed newt</name>
    <dbReference type="NCBI Taxonomy" id="8319"/>
    <lineage>
        <taxon>Eukaryota</taxon>
        <taxon>Metazoa</taxon>
        <taxon>Chordata</taxon>
        <taxon>Craniata</taxon>
        <taxon>Vertebrata</taxon>
        <taxon>Euteleostomi</taxon>
        <taxon>Amphibia</taxon>
        <taxon>Batrachia</taxon>
        <taxon>Caudata</taxon>
        <taxon>Salamandroidea</taxon>
        <taxon>Salamandridae</taxon>
        <taxon>Pleurodelinae</taxon>
        <taxon>Pleurodeles</taxon>
    </lineage>
</organism>